<evidence type="ECO:0000313" key="1">
    <source>
        <dbReference type="EMBL" id="QFJ55001.1"/>
    </source>
</evidence>
<proteinExistence type="predicted"/>
<organism evidence="1 2">
    <name type="scientific">Pseudobutyrivibrio xylanivorans</name>
    <dbReference type="NCBI Taxonomy" id="185007"/>
    <lineage>
        <taxon>Bacteria</taxon>
        <taxon>Bacillati</taxon>
        <taxon>Bacillota</taxon>
        <taxon>Clostridia</taxon>
        <taxon>Lachnospirales</taxon>
        <taxon>Lachnospiraceae</taxon>
        <taxon>Pseudobutyrivibrio</taxon>
    </lineage>
</organism>
<reference evidence="2" key="1">
    <citation type="submission" date="2019-08" db="EMBL/GenBank/DDBJ databases">
        <title>Complete Genome Sequence of the Polysaccharide-Degrading Rumen Bacterium Pseudobutyrivibrio xylanivorans MA3014.</title>
        <authorList>
            <person name="Palevich N."/>
            <person name="Maclean P.H."/>
            <person name="Kelly W.J."/>
            <person name="Leahy S.C."/>
            <person name="Rakonjac J."/>
            <person name="Attwood G.T."/>
        </authorList>
    </citation>
    <scope>NUCLEOTIDE SEQUENCE [LARGE SCALE GENOMIC DNA]</scope>
    <source>
        <strain evidence="2">MA3014</strain>
    </source>
</reference>
<dbReference type="InterPro" id="IPR015943">
    <property type="entry name" value="WD40/YVTN_repeat-like_dom_sf"/>
</dbReference>
<accession>A0A5P6VVF9</accession>
<protein>
    <recommendedName>
        <fullName evidence="3">YncE family protein</fullName>
    </recommendedName>
</protein>
<dbReference type="Gene3D" id="2.130.10.10">
    <property type="entry name" value="YVTN repeat-like/Quinoprotein amine dehydrogenase"/>
    <property type="match status" value="1"/>
</dbReference>
<name>A0A5P6VVF9_PSEXY</name>
<evidence type="ECO:0000313" key="2">
    <source>
        <dbReference type="Proteomes" id="UP000327030"/>
    </source>
</evidence>
<evidence type="ECO:0008006" key="3">
    <source>
        <dbReference type="Google" id="ProtNLM"/>
    </source>
</evidence>
<sequence length="344" mass="39379">MSKNMWCSDFCVENNDIWMVHGAMNSLIHYDIISKKTDVLAVIPGEPLIKDFLFIRLFKYLGFLYLIPCNASSIYIYDIEKKELVYKYKLSENKFEERLFSDACIIGKKIYCVPNTTGKDIVCINLVEPFNISRIEFDCGAYNKMIINHCVGDDRFIYAVCPSSNNIMMIDVKEKITDKLEVSRLTGISGIAINEGKLFLSSAMDKKIVIINKDNKKIVREQILEPVSGAITALDGNKLWVDSGDIVAYILDIQTGEIVKINKLFGEEMEKVAYYISGPAYFNGGNLVYFDRCISAITVFNGADWKIYPVEIDITFNREDFLNNHEIILENNCFKIKKWIDLIN</sequence>
<dbReference type="RefSeq" id="WP_151623453.1">
    <property type="nucleotide sequence ID" value="NZ_CP043028.1"/>
</dbReference>
<gene>
    <name evidence="1" type="ORF">FXF36_09065</name>
</gene>
<dbReference type="Proteomes" id="UP000327030">
    <property type="component" value="Chromosome 1"/>
</dbReference>
<dbReference type="EMBL" id="CP043028">
    <property type="protein sequence ID" value="QFJ55001.1"/>
    <property type="molecule type" value="Genomic_DNA"/>
</dbReference>
<dbReference type="SUPFAM" id="SSF63825">
    <property type="entry name" value="YWTD domain"/>
    <property type="match status" value="1"/>
</dbReference>
<dbReference type="AlphaFoldDB" id="A0A5P6VVF9"/>
<dbReference type="KEGG" id="pxv:FXF36_09065"/>